<dbReference type="PROSITE" id="PS50011">
    <property type="entry name" value="PROTEIN_KINASE_DOM"/>
    <property type="match status" value="1"/>
</dbReference>
<comment type="catalytic activity">
    <reaction evidence="20">
        <text>L-threonyl-[protein] + ATP = O-phospho-L-threonyl-[protein] + ADP + H(+)</text>
        <dbReference type="Rhea" id="RHEA:46608"/>
        <dbReference type="Rhea" id="RHEA-COMP:11060"/>
        <dbReference type="Rhea" id="RHEA-COMP:11605"/>
        <dbReference type="ChEBI" id="CHEBI:15378"/>
        <dbReference type="ChEBI" id="CHEBI:30013"/>
        <dbReference type="ChEBI" id="CHEBI:30616"/>
        <dbReference type="ChEBI" id="CHEBI:61977"/>
        <dbReference type="ChEBI" id="CHEBI:456216"/>
        <dbReference type="EC" id="2.7.11.1"/>
    </reaction>
</comment>
<reference evidence="26 27" key="1">
    <citation type="journal article" date="2017" name="Front. Genet.">
        <title>Draft sequencing of the heterozygous diploid genome of Satsuma (Citrus unshiu Marc.) using a hybrid assembly approach.</title>
        <authorList>
            <person name="Shimizu T."/>
            <person name="Tanizawa Y."/>
            <person name="Mochizuki T."/>
            <person name="Nagasaki H."/>
            <person name="Yoshioka T."/>
            <person name="Toyoda A."/>
            <person name="Fujiyama A."/>
            <person name="Kaminuma E."/>
            <person name="Nakamura Y."/>
        </authorList>
    </citation>
    <scope>NUCLEOTIDE SEQUENCE [LARGE SCALE GENOMIC DNA]</scope>
    <source>
        <strain evidence="27">cv. Miyagawa wase</strain>
    </source>
</reference>
<evidence type="ECO:0000256" key="4">
    <source>
        <dbReference type="ARBA" id="ARBA00012513"/>
    </source>
</evidence>
<dbReference type="GO" id="GO:0005524">
    <property type="term" value="F:ATP binding"/>
    <property type="evidence" value="ECO:0007669"/>
    <property type="project" value="UniProtKB-UniRule"/>
</dbReference>
<evidence type="ECO:0000256" key="12">
    <source>
        <dbReference type="ARBA" id="ARBA00022737"/>
    </source>
</evidence>
<evidence type="ECO:0000256" key="16">
    <source>
        <dbReference type="ARBA" id="ARBA00022989"/>
    </source>
</evidence>
<keyword evidence="17 23" id="KW-0472">Membrane</keyword>
<keyword evidence="16 23" id="KW-1133">Transmembrane helix</keyword>
<evidence type="ECO:0000313" key="26">
    <source>
        <dbReference type="EMBL" id="GAY50663.1"/>
    </source>
</evidence>
<evidence type="ECO:0000256" key="13">
    <source>
        <dbReference type="ARBA" id="ARBA00022741"/>
    </source>
</evidence>
<dbReference type="Pfam" id="PF13855">
    <property type="entry name" value="LRR_8"/>
    <property type="match status" value="1"/>
</dbReference>
<keyword evidence="12" id="KW-0677">Repeat</keyword>
<dbReference type="InterPro" id="IPR000719">
    <property type="entry name" value="Prot_kinase_dom"/>
</dbReference>
<dbReference type="FunFam" id="3.80.10.10:FF:000288">
    <property type="entry name" value="LRR receptor-like serine/threonine-protein kinase EFR"/>
    <property type="match status" value="1"/>
</dbReference>
<keyword evidence="11 24" id="KW-0732">Signal</keyword>
<dbReference type="SUPFAM" id="SSF52058">
    <property type="entry name" value="L domain-like"/>
    <property type="match status" value="2"/>
</dbReference>
<keyword evidence="7" id="KW-0597">Phosphoprotein</keyword>
<feature type="signal peptide" evidence="24">
    <location>
        <begin position="1"/>
        <end position="30"/>
    </location>
</feature>
<dbReference type="InterPro" id="IPR051809">
    <property type="entry name" value="Plant_receptor-like_S/T_kinase"/>
</dbReference>
<feature type="transmembrane region" description="Helical" evidence="23">
    <location>
        <begin position="655"/>
        <end position="676"/>
    </location>
</feature>
<accession>A0A2H5PE66</accession>
<evidence type="ECO:0000256" key="3">
    <source>
        <dbReference type="ARBA" id="ARBA00009592"/>
    </source>
</evidence>
<sequence>MKPSKIPHVAFLIFFHFIFLNYFHFPSSHCANLGSETDKFALLAFKSKVVDDPFGALSTWNDSVDFCQWHGVTCSLRHRRVVALDLRAQNLTGTISPFIANLTFLRLINLQQNKFYGKIPPETGRLFRLRSIRFSLNMLQGEIPANITHCSELRILDLVTNKLEGNIPSELGNLFKLVGLGLTGNNYTGSIPQSLSNLSFLQQLSLSENRLSGNIPSELGLLKQLNMFQVSANSLTGSIPIQLFNISSMDYFAVTENKLVGEIPHYVGFTLPNIRVLLLGSNRFTGEIPPSISNASKLEKLDFSDNLMAGSIPEDLGKLKNLIRLNFARNNLGTGKGNDLRFLDSLVNCTFLEVVSLSRNSLSGVLPNSIANFSSHLIYLYMSANRISGTIPTGVGNLKNLILIAMEVNLLTGSIPTSVGYLLKLQVLSLFGNKISGEIPSSLGNLIFLTEVDLQGNSIRGSIPSALGNCLQLQKLDLSDNNLSGTIPREVIGLSSFVLLDLSRNHLSGPIPLEVGRLKGIQQLDLSENKLSGEIPSSLASCVGLEYLNFSDNSFQGPIHSGFSSLKGLQDLDLSRNNFSGKIPMFLNTFRFLQKLNLSFNNLEGEVPSEGVFKNGRAVSIIGNNKLCGGSPELHLHSCRSRGSRKLWQHSTFKIVISAVLLPCLLSTCFIVFVFYQRRKRRRRSKALVNSSREDKYLKISYAELLKATEGFSSANLIGIGGYGYVYKGILGTEETNVAVKVLDLQQRGASKSFIAECEALRSIRHRNLVKIITSCSSIDTRGNEFKALVYEFMPNGSLENWLNQKEDEQNQRPKLNLMQRLSIAIDVANVLEYLHHHCHTSIVHCDLKPSNVLLDNEMVAHVGDFGLSRLLHDNSPDQTSTSRVRGSIGYVAPEYGALGEVSTHGDVYSFGILLLEMFTGKRPTDEMFEEGLSLHKYAKMGLPDQVAEIIDPAILEEALEIQAEIVTELQPNLRAKFHEIQVSILRVGILCSEELPRDRMKIQDAIMELQEAQKMRQAIKL</sequence>
<dbReference type="PANTHER" id="PTHR27008">
    <property type="entry name" value="OS04G0122200 PROTEIN"/>
    <property type="match status" value="1"/>
</dbReference>
<dbReference type="GO" id="GO:0005886">
    <property type="term" value="C:plasma membrane"/>
    <property type="evidence" value="ECO:0007669"/>
    <property type="project" value="UniProtKB-SubCell"/>
</dbReference>
<evidence type="ECO:0000256" key="6">
    <source>
        <dbReference type="ARBA" id="ARBA00022527"/>
    </source>
</evidence>
<evidence type="ECO:0000256" key="8">
    <source>
        <dbReference type="ARBA" id="ARBA00022614"/>
    </source>
</evidence>
<keyword evidence="19" id="KW-0325">Glycoprotein</keyword>
<dbReference type="FunFam" id="3.80.10.10:FF:001158">
    <property type="entry name" value="Leucine-rich repeat protein kinase family protein"/>
    <property type="match status" value="1"/>
</dbReference>
<evidence type="ECO:0000259" key="25">
    <source>
        <dbReference type="PROSITE" id="PS50011"/>
    </source>
</evidence>
<dbReference type="Gene3D" id="3.80.10.10">
    <property type="entry name" value="Ribonuclease Inhibitor"/>
    <property type="match status" value="4"/>
</dbReference>
<evidence type="ECO:0000256" key="10">
    <source>
        <dbReference type="ARBA" id="ARBA00022692"/>
    </source>
</evidence>
<protein>
    <recommendedName>
        <fullName evidence="4">non-specific serine/threonine protein kinase</fullName>
        <ecNumber evidence="4">2.7.11.1</ecNumber>
    </recommendedName>
</protein>
<dbReference type="InterPro" id="IPR001245">
    <property type="entry name" value="Ser-Thr/Tyr_kinase_cat_dom"/>
</dbReference>
<dbReference type="SMART" id="SM00220">
    <property type="entry name" value="S_TKc"/>
    <property type="match status" value="1"/>
</dbReference>
<dbReference type="FunFam" id="1.10.510.10:FF:000358">
    <property type="entry name" value="Putative leucine-rich repeat receptor-like serine/threonine-protein kinase"/>
    <property type="match status" value="1"/>
</dbReference>
<comment type="catalytic activity">
    <reaction evidence="21">
        <text>L-seryl-[protein] + ATP = O-phospho-L-seryl-[protein] + ADP + H(+)</text>
        <dbReference type="Rhea" id="RHEA:17989"/>
        <dbReference type="Rhea" id="RHEA-COMP:9863"/>
        <dbReference type="Rhea" id="RHEA-COMP:11604"/>
        <dbReference type="ChEBI" id="CHEBI:15378"/>
        <dbReference type="ChEBI" id="CHEBI:29999"/>
        <dbReference type="ChEBI" id="CHEBI:30616"/>
        <dbReference type="ChEBI" id="CHEBI:83421"/>
        <dbReference type="ChEBI" id="CHEBI:456216"/>
        <dbReference type="EC" id="2.7.11.1"/>
    </reaction>
</comment>
<keyword evidence="15 22" id="KW-0067">ATP-binding</keyword>
<evidence type="ECO:0000256" key="18">
    <source>
        <dbReference type="ARBA" id="ARBA00023170"/>
    </source>
</evidence>
<dbReference type="PROSITE" id="PS00108">
    <property type="entry name" value="PROTEIN_KINASE_ST"/>
    <property type="match status" value="1"/>
</dbReference>
<dbReference type="Gene3D" id="1.10.510.10">
    <property type="entry name" value="Transferase(Phosphotransferase) domain 1"/>
    <property type="match status" value="1"/>
</dbReference>
<keyword evidence="5" id="KW-1003">Cell membrane</keyword>
<keyword evidence="14" id="KW-0418">Kinase</keyword>
<evidence type="ECO:0000256" key="2">
    <source>
        <dbReference type="ARBA" id="ARBA00008684"/>
    </source>
</evidence>
<dbReference type="Proteomes" id="UP000236630">
    <property type="component" value="Unassembled WGS sequence"/>
</dbReference>
<gene>
    <name evidence="26" type="ORF">CUMW_128440</name>
</gene>
<dbReference type="PROSITE" id="PS00107">
    <property type="entry name" value="PROTEIN_KINASE_ATP"/>
    <property type="match status" value="1"/>
</dbReference>
<keyword evidence="8" id="KW-0433">Leucine-rich repeat</keyword>
<dbReference type="Pfam" id="PF07714">
    <property type="entry name" value="PK_Tyr_Ser-Thr"/>
    <property type="match status" value="1"/>
</dbReference>
<dbReference type="EMBL" id="BDQV01000064">
    <property type="protein sequence ID" value="GAY50663.1"/>
    <property type="molecule type" value="Genomic_DNA"/>
</dbReference>
<organism evidence="26 27">
    <name type="scientific">Citrus unshiu</name>
    <name type="common">Satsuma mandarin</name>
    <name type="synonym">Citrus nobilis var. unshiu</name>
    <dbReference type="NCBI Taxonomy" id="55188"/>
    <lineage>
        <taxon>Eukaryota</taxon>
        <taxon>Viridiplantae</taxon>
        <taxon>Streptophyta</taxon>
        <taxon>Embryophyta</taxon>
        <taxon>Tracheophyta</taxon>
        <taxon>Spermatophyta</taxon>
        <taxon>Magnoliopsida</taxon>
        <taxon>eudicotyledons</taxon>
        <taxon>Gunneridae</taxon>
        <taxon>Pentapetalae</taxon>
        <taxon>rosids</taxon>
        <taxon>malvids</taxon>
        <taxon>Sapindales</taxon>
        <taxon>Rutaceae</taxon>
        <taxon>Aurantioideae</taxon>
        <taxon>Citrus</taxon>
    </lineage>
</organism>
<evidence type="ECO:0000256" key="14">
    <source>
        <dbReference type="ARBA" id="ARBA00022777"/>
    </source>
</evidence>
<name>A0A2H5PE66_CITUN</name>
<feature type="binding site" evidence="22">
    <location>
        <position position="741"/>
    </location>
    <ligand>
        <name>ATP</name>
        <dbReference type="ChEBI" id="CHEBI:30616"/>
    </ligand>
</feature>
<keyword evidence="6" id="KW-0723">Serine/threonine-protein kinase</keyword>
<comment type="similarity">
    <text evidence="2">Belongs to the protein kinase superfamily. Ser/Thr protein kinase family.</text>
</comment>
<evidence type="ECO:0000256" key="5">
    <source>
        <dbReference type="ARBA" id="ARBA00022475"/>
    </source>
</evidence>
<dbReference type="PANTHER" id="PTHR27008:SF596">
    <property type="entry name" value="OS02G0215500 PROTEIN"/>
    <property type="match status" value="1"/>
</dbReference>
<evidence type="ECO:0000313" key="27">
    <source>
        <dbReference type="Proteomes" id="UP000236630"/>
    </source>
</evidence>
<keyword evidence="18" id="KW-0675">Receptor</keyword>
<evidence type="ECO:0000256" key="20">
    <source>
        <dbReference type="ARBA" id="ARBA00047899"/>
    </source>
</evidence>
<evidence type="ECO:0000256" key="15">
    <source>
        <dbReference type="ARBA" id="ARBA00022840"/>
    </source>
</evidence>
<dbReference type="EC" id="2.7.11.1" evidence="4"/>
<comment type="caution">
    <text evidence="26">The sequence shown here is derived from an EMBL/GenBank/DDBJ whole genome shotgun (WGS) entry which is preliminary data.</text>
</comment>
<feature type="chain" id="PRO_5014194156" description="non-specific serine/threonine protein kinase" evidence="24">
    <location>
        <begin position="31"/>
        <end position="1022"/>
    </location>
</feature>
<evidence type="ECO:0000256" key="17">
    <source>
        <dbReference type="ARBA" id="ARBA00023136"/>
    </source>
</evidence>
<dbReference type="SMART" id="SM00369">
    <property type="entry name" value="LRR_TYP"/>
    <property type="match status" value="8"/>
</dbReference>
<dbReference type="InterPro" id="IPR032675">
    <property type="entry name" value="LRR_dom_sf"/>
</dbReference>
<dbReference type="Pfam" id="PF08263">
    <property type="entry name" value="LRRNT_2"/>
    <property type="match status" value="1"/>
</dbReference>
<evidence type="ECO:0000256" key="21">
    <source>
        <dbReference type="ARBA" id="ARBA00048679"/>
    </source>
</evidence>
<evidence type="ECO:0000256" key="7">
    <source>
        <dbReference type="ARBA" id="ARBA00022553"/>
    </source>
</evidence>
<dbReference type="AlphaFoldDB" id="A0A2H5PE66"/>
<keyword evidence="27" id="KW-1185">Reference proteome</keyword>
<evidence type="ECO:0000256" key="11">
    <source>
        <dbReference type="ARBA" id="ARBA00022729"/>
    </source>
</evidence>
<dbReference type="FunFam" id="3.80.10.10:FF:000275">
    <property type="entry name" value="Leucine-rich repeat receptor-like protein kinase"/>
    <property type="match status" value="1"/>
</dbReference>
<dbReference type="InterPro" id="IPR003591">
    <property type="entry name" value="Leu-rich_rpt_typical-subtyp"/>
</dbReference>
<dbReference type="InterPro" id="IPR011009">
    <property type="entry name" value="Kinase-like_dom_sf"/>
</dbReference>
<comment type="similarity">
    <text evidence="3">Belongs to the RLP family.</text>
</comment>
<dbReference type="InterPro" id="IPR008271">
    <property type="entry name" value="Ser/Thr_kinase_AS"/>
</dbReference>
<keyword evidence="13 22" id="KW-0547">Nucleotide-binding</keyword>
<dbReference type="Pfam" id="PF00560">
    <property type="entry name" value="LRR_1"/>
    <property type="match status" value="11"/>
</dbReference>
<comment type="subcellular location">
    <subcellularLocation>
        <location evidence="1">Cell membrane</location>
        <topology evidence="1">Single-pass type I membrane protein</topology>
    </subcellularLocation>
</comment>
<proteinExistence type="inferred from homology"/>
<dbReference type="PRINTS" id="PR00019">
    <property type="entry name" value="LEURICHRPT"/>
</dbReference>
<dbReference type="SUPFAM" id="SSF56112">
    <property type="entry name" value="Protein kinase-like (PK-like)"/>
    <property type="match status" value="1"/>
</dbReference>
<dbReference type="InterPro" id="IPR013210">
    <property type="entry name" value="LRR_N_plant-typ"/>
</dbReference>
<evidence type="ECO:0000256" key="19">
    <source>
        <dbReference type="ARBA" id="ARBA00023180"/>
    </source>
</evidence>
<keyword evidence="10 23" id="KW-0812">Transmembrane</keyword>
<dbReference type="FunFam" id="3.30.200.20:FF:000432">
    <property type="entry name" value="LRR receptor-like serine/threonine-protein kinase EFR"/>
    <property type="match status" value="1"/>
</dbReference>
<evidence type="ECO:0000256" key="24">
    <source>
        <dbReference type="SAM" id="SignalP"/>
    </source>
</evidence>
<dbReference type="GO" id="GO:0004674">
    <property type="term" value="F:protein serine/threonine kinase activity"/>
    <property type="evidence" value="ECO:0007669"/>
    <property type="project" value="UniProtKB-KW"/>
</dbReference>
<evidence type="ECO:0000256" key="23">
    <source>
        <dbReference type="SAM" id="Phobius"/>
    </source>
</evidence>
<dbReference type="Gene3D" id="3.30.200.20">
    <property type="entry name" value="Phosphorylase Kinase, domain 1"/>
    <property type="match status" value="1"/>
</dbReference>
<keyword evidence="9" id="KW-0808">Transferase</keyword>
<dbReference type="InterPro" id="IPR017441">
    <property type="entry name" value="Protein_kinase_ATP_BS"/>
</dbReference>
<evidence type="ECO:0000256" key="22">
    <source>
        <dbReference type="PROSITE-ProRule" id="PRU10141"/>
    </source>
</evidence>
<dbReference type="InterPro" id="IPR001611">
    <property type="entry name" value="Leu-rich_rpt"/>
</dbReference>
<evidence type="ECO:0000256" key="1">
    <source>
        <dbReference type="ARBA" id="ARBA00004251"/>
    </source>
</evidence>
<feature type="domain" description="Protein kinase" evidence="25">
    <location>
        <begin position="712"/>
        <end position="986"/>
    </location>
</feature>
<evidence type="ECO:0000256" key="9">
    <source>
        <dbReference type="ARBA" id="ARBA00022679"/>
    </source>
</evidence>
<dbReference type="STRING" id="55188.A0A2H5PE66"/>